<gene>
    <name evidence="2" type="ORF">A2627_04570</name>
</gene>
<evidence type="ECO:0000313" key="2">
    <source>
        <dbReference type="EMBL" id="OGM27685.1"/>
    </source>
</evidence>
<dbReference type="AlphaFoldDB" id="A0A1F7YMB2"/>
<protein>
    <recommendedName>
        <fullName evidence="1">Amine oxidase domain-containing protein</fullName>
    </recommendedName>
</protein>
<dbReference type="SUPFAM" id="SSF51905">
    <property type="entry name" value="FAD/NAD(P)-binding domain"/>
    <property type="match status" value="1"/>
</dbReference>
<dbReference type="NCBIfam" id="NF005560">
    <property type="entry name" value="PRK07233.1"/>
    <property type="match status" value="1"/>
</dbReference>
<dbReference type="GO" id="GO:0016491">
    <property type="term" value="F:oxidoreductase activity"/>
    <property type="evidence" value="ECO:0007669"/>
    <property type="project" value="InterPro"/>
</dbReference>
<dbReference type="Pfam" id="PF01593">
    <property type="entry name" value="Amino_oxidase"/>
    <property type="match status" value="1"/>
</dbReference>
<evidence type="ECO:0000259" key="1">
    <source>
        <dbReference type="Pfam" id="PF01593"/>
    </source>
</evidence>
<evidence type="ECO:0000313" key="3">
    <source>
        <dbReference type="Proteomes" id="UP000178851"/>
    </source>
</evidence>
<name>A0A1F7YMB2_9BACT</name>
<accession>A0A1F7YMB2</accession>
<feature type="domain" description="Amine oxidase" evidence="1">
    <location>
        <begin position="10"/>
        <end position="395"/>
    </location>
</feature>
<dbReference type="PANTHER" id="PTHR42923:SF46">
    <property type="entry name" value="AMINE OXIDASE"/>
    <property type="match status" value="1"/>
</dbReference>
<dbReference type="Gene3D" id="3.50.50.60">
    <property type="entry name" value="FAD/NAD(P)-binding domain"/>
    <property type="match status" value="1"/>
</dbReference>
<dbReference type="InterPro" id="IPR002937">
    <property type="entry name" value="Amino_oxidase"/>
</dbReference>
<organism evidence="2 3">
    <name type="scientific">Candidatus Woesebacteria bacterium RIFCSPHIGHO2_01_FULL_39_28</name>
    <dbReference type="NCBI Taxonomy" id="1802496"/>
    <lineage>
        <taxon>Bacteria</taxon>
        <taxon>Candidatus Woeseibacteriota</taxon>
    </lineage>
</organism>
<dbReference type="PANTHER" id="PTHR42923">
    <property type="entry name" value="PROTOPORPHYRINOGEN OXIDASE"/>
    <property type="match status" value="1"/>
</dbReference>
<reference evidence="2 3" key="1">
    <citation type="journal article" date="2016" name="Nat. Commun.">
        <title>Thousands of microbial genomes shed light on interconnected biogeochemical processes in an aquifer system.</title>
        <authorList>
            <person name="Anantharaman K."/>
            <person name="Brown C.T."/>
            <person name="Hug L.A."/>
            <person name="Sharon I."/>
            <person name="Castelle C.J."/>
            <person name="Probst A.J."/>
            <person name="Thomas B.C."/>
            <person name="Singh A."/>
            <person name="Wilkins M.J."/>
            <person name="Karaoz U."/>
            <person name="Brodie E.L."/>
            <person name="Williams K.H."/>
            <person name="Hubbard S.S."/>
            <person name="Banfield J.F."/>
        </authorList>
    </citation>
    <scope>NUCLEOTIDE SEQUENCE [LARGE SCALE GENOMIC DNA]</scope>
</reference>
<sequence length="420" mass="48479">MRVAIIGAGFTGLSAGYYLAKNSADVTIFEIDTKAGGLAAGYKKESWNWPLEKHYHHLFTSDYEILSLAENIGHKINFSRPKTSMLVNNQIFQLDSPINLLKFPYLTLPDRVRTGIVLTYLRATPFWKPLENTTAKYFLEKYMGENSWKIFWQPLFEGKFGELSDKIPASWFWARIKKRSASLGYPRGGFESLANSIAKKLSKIHFETQVLNIKRVNNNFEIIYKNIKTGLTKKGIFDKVISTLPFPLFLKIFPDYPSKKSLESLPQIGAINLILRLNKHFLKDDTYWLNVNEKDFPFLAVVEHTNLINKKYYNNENLIYVGKYLPQTHKYFSMTDKDLLKAYDPYLKKLNSQYLKHLIGFDVFKAPFAQPIIPLNYSKIIPPIETPVVGLYLATIQQVYPWDRGTNYAVELGRKVADLL</sequence>
<proteinExistence type="predicted"/>
<dbReference type="InterPro" id="IPR050464">
    <property type="entry name" value="Zeta_carotene_desat/Oxidored"/>
</dbReference>
<dbReference type="Proteomes" id="UP000178851">
    <property type="component" value="Unassembled WGS sequence"/>
</dbReference>
<comment type="caution">
    <text evidence="2">The sequence shown here is derived from an EMBL/GenBank/DDBJ whole genome shotgun (WGS) entry which is preliminary data.</text>
</comment>
<dbReference type="InterPro" id="IPR036188">
    <property type="entry name" value="FAD/NAD-bd_sf"/>
</dbReference>
<dbReference type="EMBL" id="MGGI01000003">
    <property type="protein sequence ID" value="OGM27685.1"/>
    <property type="molecule type" value="Genomic_DNA"/>
</dbReference>
<dbReference type="PRINTS" id="PR00419">
    <property type="entry name" value="ADXRDTASE"/>
</dbReference>